<reference evidence="1" key="1">
    <citation type="submission" date="2023-03" db="EMBL/GenBank/DDBJ databases">
        <title>Massive genome expansion in bonnet fungi (Mycena s.s.) driven by repeated elements and novel gene families across ecological guilds.</title>
        <authorList>
            <consortium name="Lawrence Berkeley National Laboratory"/>
            <person name="Harder C.B."/>
            <person name="Miyauchi S."/>
            <person name="Viragh M."/>
            <person name="Kuo A."/>
            <person name="Thoen E."/>
            <person name="Andreopoulos B."/>
            <person name="Lu D."/>
            <person name="Skrede I."/>
            <person name="Drula E."/>
            <person name="Henrissat B."/>
            <person name="Morin E."/>
            <person name="Kohler A."/>
            <person name="Barry K."/>
            <person name="LaButti K."/>
            <person name="Morin E."/>
            <person name="Salamov A."/>
            <person name="Lipzen A."/>
            <person name="Mereny Z."/>
            <person name="Hegedus B."/>
            <person name="Baldrian P."/>
            <person name="Stursova M."/>
            <person name="Weitz H."/>
            <person name="Taylor A."/>
            <person name="Grigoriev I.V."/>
            <person name="Nagy L.G."/>
            <person name="Martin F."/>
            <person name="Kauserud H."/>
        </authorList>
    </citation>
    <scope>NUCLEOTIDE SEQUENCE</scope>
    <source>
        <strain evidence="1">CBHHK200</strain>
    </source>
</reference>
<proteinExistence type="predicted"/>
<gene>
    <name evidence="1" type="ORF">C8F04DRAFT_1183324</name>
</gene>
<organism evidence="1 2">
    <name type="scientific">Mycena alexandri</name>
    <dbReference type="NCBI Taxonomy" id="1745969"/>
    <lineage>
        <taxon>Eukaryota</taxon>
        <taxon>Fungi</taxon>
        <taxon>Dikarya</taxon>
        <taxon>Basidiomycota</taxon>
        <taxon>Agaricomycotina</taxon>
        <taxon>Agaricomycetes</taxon>
        <taxon>Agaricomycetidae</taxon>
        <taxon>Agaricales</taxon>
        <taxon>Marasmiineae</taxon>
        <taxon>Mycenaceae</taxon>
        <taxon>Mycena</taxon>
    </lineage>
</organism>
<protein>
    <submittedName>
        <fullName evidence="1">Uncharacterized protein</fullName>
    </submittedName>
</protein>
<accession>A0AAD6X0F9</accession>
<dbReference type="Proteomes" id="UP001218188">
    <property type="component" value="Unassembled WGS sequence"/>
</dbReference>
<evidence type="ECO:0000313" key="2">
    <source>
        <dbReference type="Proteomes" id="UP001218188"/>
    </source>
</evidence>
<name>A0AAD6X0F9_9AGAR</name>
<dbReference type="AlphaFoldDB" id="A0AAD6X0F9"/>
<dbReference type="EMBL" id="JARJCM010000058">
    <property type="protein sequence ID" value="KAJ7034268.1"/>
    <property type="molecule type" value="Genomic_DNA"/>
</dbReference>
<keyword evidence="2" id="KW-1185">Reference proteome</keyword>
<sequence length="279" mass="30166">MLVSGPMLRTWWTAGDGRLGNRGSEVDVEMEREGKVESDPGGDMETELLEIIEPGVLDRVDESDVGYPGLEKDALDVLGMGVQESEESEIEIEIDMELRMEVGALVAEMDVLAATDVEALDTGVEDLTEVEDADAEPDTSDTNVLEEAEALEVDDGDANVGPLNVCEELGRDVEPDADSCVEPDAEEMRELYIPEILEVAELKIGVAWDESGVEVEKGNEGLGRSVLERCEEFVGVDVCDAAEKEEKDAAEVDTDAYSKFVNSAVPNAGDPTHRGERGE</sequence>
<evidence type="ECO:0000313" key="1">
    <source>
        <dbReference type="EMBL" id="KAJ7034268.1"/>
    </source>
</evidence>
<comment type="caution">
    <text evidence="1">The sequence shown here is derived from an EMBL/GenBank/DDBJ whole genome shotgun (WGS) entry which is preliminary data.</text>
</comment>